<accession>A0A956NG68</accession>
<feature type="signal peptide" evidence="1">
    <location>
        <begin position="1"/>
        <end position="41"/>
    </location>
</feature>
<reference evidence="2" key="1">
    <citation type="submission" date="2020-04" db="EMBL/GenBank/DDBJ databases">
        <authorList>
            <person name="Zhang T."/>
        </authorList>
    </citation>
    <scope>NUCLEOTIDE SEQUENCE</scope>
    <source>
        <strain evidence="2">HKST-UBA02</strain>
    </source>
</reference>
<sequence length="343" mass="38394">MRGRRAVRMAAACSSRWKRGGQRALTVAFATAALIALSACASDPNTNNADTTAAPAYPPVPASFYETWSDGNGEVNSYELVEERYGERREGNAVLVFAAEELNRNTYVKVESDATPQDQRMYVIKLNQLRKFPTGIYDYSAMTTTFSVAGSHLGHHPFQAARVVHTTQEWCGQVYHRVDLTESGWKEELRSYFEAEGTQDRVSPAARTDVEDNLWIWIRELGGRVLEPGETVEMQLYPSLWELRKTHRPFDAAPVVVKKDAAAPFETPVGTFDAYPWSWTVSGRALTVYVEAEGAHRILGWEDSRGGRARLARSERLPYWRMHGTDADEARERLGLPGFGIAG</sequence>
<comment type="caution">
    <text evidence="2">The sequence shown here is derived from an EMBL/GenBank/DDBJ whole genome shotgun (WGS) entry which is preliminary data.</text>
</comment>
<reference evidence="2" key="2">
    <citation type="journal article" date="2021" name="Microbiome">
        <title>Successional dynamics and alternative stable states in a saline activated sludge microbial community over 9 years.</title>
        <authorList>
            <person name="Wang Y."/>
            <person name="Ye J."/>
            <person name="Ju F."/>
            <person name="Liu L."/>
            <person name="Boyd J.A."/>
            <person name="Deng Y."/>
            <person name="Parks D.H."/>
            <person name="Jiang X."/>
            <person name="Yin X."/>
            <person name="Woodcroft B.J."/>
            <person name="Tyson G.W."/>
            <person name="Hugenholtz P."/>
            <person name="Polz M.F."/>
            <person name="Zhang T."/>
        </authorList>
    </citation>
    <scope>NUCLEOTIDE SEQUENCE</scope>
    <source>
        <strain evidence="2">HKST-UBA02</strain>
    </source>
</reference>
<dbReference type="EMBL" id="JAGQHS010000150">
    <property type="protein sequence ID" value="MCA9758202.1"/>
    <property type="molecule type" value="Genomic_DNA"/>
</dbReference>
<organism evidence="2 3">
    <name type="scientific">Eiseniibacteriota bacterium</name>
    <dbReference type="NCBI Taxonomy" id="2212470"/>
    <lineage>
        <taxon>Bacteria</taxon>
        <taxon>Candidatus Eiseniibacteriota</taxon>
    </lineage>
</organism>
<gene>
    <name evidence="2" type="ORF">KDA27_20575</name>
</gene>
<protein>
    <recommendedName>
        <fullName evidence="4">Septum formation inhibitor Maf</fullName>
    </recommendedName>
</protein>
<evidence type="ECO:0000313" key="3">
    <source>
        <dbReference type="Proteomes" id="UP000739538"/>
    </source>
</evidence>
<dbReference type="AlphaFoldDB" id="A0A956NG68"/>
<name>A0A956NG68_UNCEI</name>
<evidence type="ECO:0008006" key="4">
    <source>
        <dbReference type="Google" id="ProtNLM"/>
    </source>
</evidence>
<keyword evidence="1" id="KW-0732">Signal</keyword>
<evidence type="ECO:0000313" key="2">
    <source>
        <dbReference type="EMBL" id="MCA9758202.1"/>
    </source>
</evidence>
<feature type="chain" id="PRO_5037545460" description="Septum formation inhibitor Maf" evidence="1">
    <location>
        <begin position="42"/>
        <end position="343"/>
    </location>
</feature>
<evidence type="ECO:0000256" key="1">
    <source>
        <dbReference type="SAM" id="SignalP"/>
    </source>
</evidence>
<dbReference type="Proteomes" id="UP000739538">
    <property type="component" value="Unassembled WGS sequence"/>
</dbReference>
<proteinExistence type="predicted"/>